<keyword evidence="2" id="KW-0808">Transferase</keyword>
<dbReference type="EMBL" id="AP022871">
    <property type="protein sequence ID" value="BCB88342.1"/>
    <property type="molecule type" value="Genomic_DNA"/>
</dbReference>
<dbReference type="CDD" id="cd02440">
    <property type="entry name" value="AdoMet_MTases"/>
    <property type="match status" value="1"/>
</dbReference>
<dbReference type="GO" id="GO:0008757">
    <property type="term" value="F:S-adenosylmethionine-dependent methyltransferase activity"/>
    <property type="evidence" value="ECO:0007669"/>
    <property type="project" value="InterPro"/>
</dbReference>
<sequence>MGGPRWQVGDGPARAYERYLVPAFFTGCAEQLLELAEVKPGGRVLDVATGTGIVARLAAARVGAEGKVTGTDVDEGMLAAASAAGPVEVEWRQADIASLPFPDGSFDLVTCQQGLQFVTDRTAALDEMRRVLAPEGRVAIAVWRGIELNPAFVAVVDVLDRYVGTAAGMVLREPFAGPDRADLHRLLTAAGFRSVRVRIGIVDVRFPSAREFLRREVVSTTLAGPVSGLDEARHQEMTAELERTLAPYTDDDGIAFPFQTWLAVAARGYDPDEADLGAVGKG</sequence>
<reference evidence="2 3" key="1">
    <citation type="submission" date="2020-03" db="EMBL/GenBank/DDBJ databases">
        <title>Whole genome shotgun sequence of Phytohabitans suffuscus NBRC 105367.</title>
        <authorList>
            <person name="Komaki H."/>
            <person name="Tamura T."/>
        </authorList>
    </citation>
    <scope>NUCLEOTIDE SEQUENCE [LARGE SCALE GENOMIC DNA]</scope>
    <source>
        <strain evidence="2 3">NBRC 105367</strain>
    </source>
</reference>
<keyword evidence="3" id="KW-1185">Reference proteome</keyword>
<evidence type="ECO:0000259" key="1">
    <source>
        <dbReference type="Pfam" id="PF08241"/>
    </source>
</evidence>
<dbReference type="AlphaFoldDB" id="A0A6F8YQG0"/>
<proteinExistence type="predicted"/>
<dbReference type="Pfam" id="PF08241">
    <property type="entry name" value="Methyltransf_11"/>
    <property type="match status" value="1"/>
</dbReference>
<dbReference type="InterPro" id="IPR029063">
    <property type="entry name" value="SAM-dependent_MTases_sf"/>
</dbReference>
<dbReference type="InterPro" id="IPR013216">
    <property type="entry name" value="Methyltransf_11"/>
</dbReference>
<organism evidence="2 3">
    <name type="scientific">Phytohabitans suffuscus</name>
    <dbReference type="NCBI Taxonomy" id="624315"/>
    <lineage>
        <taxon>Bacteria</taxon>
        <taxon>Bacillati</taxon>
        <taxon>Actinomycetota</taxon>
        <taxon>Actinomycetes</taxon>
        <taxon>Micromonosporales</taxon>
        <taxon>Micromonosporaceae</taxon>
    </lineage>
</organism>
<gene>
    <name evidence="2" type="ORF">Psuf_056550</name>
</gene>
<evidence type="ECO:0000313" key="2">
    <source>
        <dbReference type="EMBL" id="BCB88342.1"/>
    </source>
</evidence>
<protein>
    <submittedName>
        <fullName evidence="2">Ubiquinone/menaquinone biosynthesis methyltransferase</fullName>
    </submittedName>
</protein>
<dbReference type="PANTHER" id="PTHR43591">
    <property type="entry name" value="METHYLTRANSFERASE"/>
    <property type="match status" value="1"/>
</dbReference>
<dbReference type="PANTHER" id="PTHR43591:SF24">
    <property type="entry name" value="2-METHOXY-6-POLYPRENYL-1,4-BENZOQUINOL METHYLASE, MITOCHONDRIAL"/>
    <property type="match status" value="1"/>
</dbReference>
<keyword evidence="2" id="KW-0489">Methyltransferase</keyword>
<reference evidence="2 3" key="2">
    <citation type="submission" date="2020-03" db="EMBL/GenBank/DDBJ databases">
        <authorList>
            <person name="Ichikawa N."/>
            <person name="Kimura A."/>
            <person name="Kitahashi Y."/>
            <person name="Uohara A."/>
        </authorList>
    </citation>
    <scope>NUCLEOTIDE SEQUENCE [LARGE SCALE GENOMIC DNA]</scope>
    <source>
        <strain evidence="2 3">NBRC 105367</strain>
    </source>
</reference>
<name>A0A6F8YQG0_9ACTN</name>
<dbReference type="Gene3D" id="3.40.50.150">
    <property type="entry name" value="Vaccinia Virus protein VP39"/>
    <property type="match status" value="1"/>
</dbReference>
<evidence type="ECO:0000313" key="3">
    <source>
        <dbReference type="Proteomes" id="UP000503011"/>
    </source>
</evidence>
<accession>A0A6F8YQG0</accession>
<keyword evidence="2" id="KW-0830">Ubiquinone</keyword>
<dbReference type="Proteomes" id="UP000503011">
    <property type="component" value="Chromosome"/>
</dbReference>
<feature type="domain" description="Methyltransferase type 11" evidence="1">
    <location>
        <begin position="45"/>
        <end position="140"/>
    </location>
</feature>
<dbReference type="GO" id="GO:0032259">
    <property type="term" value="P:methylation"/>
    <property type="evidence" value="ECO:0007669"/>
    <property type="project" value="UniProtKB-KW"/>
</dbReference>
<dbReference type="KEGG" id="psuu:Psuf_056550"/>
<dbReference type="RefSeq" id="WP_173159714.1">
    <property type="nucleotide sequence ID" value="NZ_AP022871.1"/>
</dbReference>
<dbReference type="SUPFAM" id="SSF53335">
    <property type="entry name" value="S-adenosyl-L-methionine-dependent methyltransferases"/>
    <property type="match status" value="1"/>
</dbReference>